<feature type="compositionally biased region" description="Basic residues" evidence="1">
    <location>
        <begin position="146"/>
        <end position="158"/>
    </location>
</feature>
<sequence>MYAWLRRLGALALCSVSFVNPFKVLGLQTTAGKEEIRSAFRRLAKEQHPDVESGDAARFRQLLWASEELSSEEGRTKWARKMSFEEKPFEEYESLDPETFNLDVDIRKPKKKKKQSFKESGRRWAERKMRASGRMSAVPENSAKVKGQRRRRSPHRPVRLGFLFAASPRRLWLREREAEPESHRDRSRYKKRRKGRREV</sequence>
<feature type="chain" id="PRO_5041243605" description="J domain-containing protein" evidence="2">
    <location>
        <begin position="27"/>
        <end position="199"/>
    </location>
</feature>
<reference evidence="4" key="1">
    <citation type="submission" date="2023-08" db="EMBL/GenBank/DDBJ databases">
        <authorList>
            <person name="Chen Y."/>
            <person name="Shah S."/>
            <person name="Dougan E. K."/>
            <person name="Thang M."/>
            <person name="Chan C."/>
        </authorList>
    </citation>
    <scope>NUCLEOTIDE SEQUENCE</scope>
</reference>
<dbReference type="InterPro" id="IPR036869">
    <property type="entry name" value="J_dom_sf"/>
</dbReference>
<accession>A0AA36HJ91</accession>
<feature type="compositionally biased region" description="Basic and acidic residues" evidence="1">
    <location>
        <begin position="174"/>
        <end position="184"/>
    </location>
</feature>
<dbReference type="PANTHER" id="PTHR45286:SF1">
    <property type="entry name" value="CHAPERONE DNAJ-DOMAIN SUPERFAMILY PROTEIN"/>
    <property type="match status" value="1"/>
</dbReference>
<dbReference type="AlphaFoldDB" id="A0AA36HJ91"/>
<feature type="region of interest" description="Disordered" evidence="1">
    <location>
        <begin position="109"/>
        <end position="160"/>
    </location>
</feature>
<dbReference type="InterPro" id="IPR001623">
    <property type="entry name" value="DnaJ_domain"/>
</dbReference>
<feature type="domain" description="J" evidence="3">
    <location>
        <begin position="20"/>
        <end position="82"/>
    </location>
</feature>
<dbReference type="EMBL" id="CAUJNA010000002">
    <property type="protein sequence ID" value="CAJ1370190.1"/>
    <property type="molecule type" value="Genomic_DNA"/>
</dbReference>
<feature type="region of interest" description="Disordered" evidence="1">
    <location>
        <begin position="174"/>
        <end position="199"/>
    </location>
</feature>
<dbReference type="SUPFAM" id="SSF46565">
    <property type="entry name" value="Chaperone J-domain"/>
    <property type="match status" value="1"/>
</dbReference>
<evidence type="ECO:0000256" key="1">
    <source>
        <dbReference type="SAM" id="MobiDB-lite"/>
    </source>
</evidence>
<dbReference type="CDD" id="cd06257">
    <property type="entry name" value="DnaJ"/>
    <property type="match status" value="1"/>
</dbReference>
<dbReference type="PRINTS" id="PR00625">
    <property type="entry name" value="JDOMAIN"/>
</dbReference>
<dbReference type="Pfam" id="PF00226">
    <property type="entry name" value="DnaJ"/>
    <property type="match status" value="1"/>
</dbReference>
<feature type="compositionally biased region" description="Basic residues" evidence="1">
    <location>
        <begin position="185"/>
        <end position="199"/>
    </location>
</feature>
<proteinExistence type="predicted"/>
<feature type="compositionally biased region" description="Basic and acidic residues" evidence="1">
    <location>
        <begin position="116"/>
        <end position="129"/>
    </location>
</feature>
<evidence type="ECO:0000313" key="4">
    <source>
        <dbReference type="EMBL" id="CAJ1370190.1"/>
    </source>
</evidence>
<dbReference type="PROSITE" id="PS50076">
    <property type="entry name" value="DNAJ_2"/>
    <property type="match status" value="1"/>
</dbReference>
<feature type="signal peptide" evidence="2">
    <location>
        <begin position="1"/>
        <end position="26"/>
    </location>
</feature>
<gene>
    <name evidence="4" type="ORF">EVOR1521_LOCUS819</name>
</gene>
<keyword evidence="2" id="KW-0732">Signal</keyword>
<name>A0AA36HJ91_9DINO</name>
<evidence type="ECO:0000256" key="2">
    <source>
        <dbReference type="SAM" id="SignalP"/>
    </source>
</evidence>
<evidence type="ECO:0000259" key="3">
    <source>
        <dbReference type="PROSITE" id="PS50076"/>
    </source>
</evidence>
<organism evidence="4 5">
    <name type="scientific">Effrenium voratum</name>
    <dbReference type="NCBI Taxonomy" id="2562239"/>
    <lineage>
        <taxon>Eukaryota</taxon>
        <taxon>Sar</taxon>
        <taxon>Alveolata</taxon>
        <taxon>Dinophyceae</taxon>
        <taxon>Suessiales</taxon>
        <taxon>Symbiodiniaceae</taxon>
        <taxon>Effrenium</taxon>
    </lineage>
</organism>
<comment type="caution">
    <text evidence="4">The sequence shown here is derived from an EMBL/GenBank/DDBJ whole genome shotgun (WGS) entry which is preliminary data.</text>
</comment>
<evidence type="ECO:0000313" key="5">
    <source>
        <dbReference type="Proteomes" id="UP001178507"/>
    </source>
</evidence>
<protein>
    <recommendedName>
        <fullName evidence="3">J domain-containing protein</fullName>
    </recommendedName>
</protein>
<dbReference type="SMART" id="SM00271">
    <property type="entry name" value="DnaJ"/>
    <property type="match status" value="1"/>
</dbReference>
<dbReference type="PANTHER" id="PTHR45286">
    <property type="entry name" value="CHAPERONE DNAJ-DOMAIN SUPERFAMILY PROTEIN"/>
    <property type="match status" value="1"/>
</dbReference>
<dbReference type="Gene3D" id="1.10.287.110">
    <property type="entry name" value="DnaJ domain"/>
    <property type="match status" value="1"/>
</dbReference>
<dbReference type="Proteomes" id="UP001178507">
    <property type="component" value="Unassembled WGS sequence"/>
</dbReference>
<keyword evidence="5" id="KW-1185">Reference proteome</keyword>